<dbReference type="EMBL" id="MN740136">
    <property type="protein sequence ID" value="QHT89088.1"/>
    <property type="molecule type" value="Genomic_DNA"/>
</dbReference>
<proteinExistence type="predicted"/>
<feature type="domain" description="DUF5901" evidence="1">
    <location>
        <begin position="30"/>
        <end position="188"/>
    </location>
</feature>
<organism evidence="2">
    <name type="scientific">viral metagenome</name>
    <dbReference type="NCBI Taxonomy" id="1070528"/>
    <lineage>
        <taxon>unclassified sequences</taxon>
        <taxon>metagenomes</taxon>
        <taxon>organismal metagenomes</taxon>
    </lineage>
</organism>
<protein>
    <recommendedName>
        <fullName evidence="1">DUF5901 domain-containing protein</fullName>
    </recommendedName>
</protein>
<sequence length="383" mass="43065">MNTNDNVDYYKIPIENLDLSKHENEHPKKQKVVSKHTIIIDSRQRNYNLYPTPSNYQVELMEPHRNVERIELIAAMMPKTNYNVSTENNLLLVSVNGNPYVPINLTPGQYLIGSNVYGSPNYSSNGSVVLTGLLAELQTQLNTYSGSANFNVFLATVPSPTGTGNNASVLNRVVITNSADSFSIDFRNTGYTSESPFRLLGFQKMVYTSLTSGNIIYATPGSENTGICTSADLVNGNFGPITINNVIADYDYNLQDDPKYIIMQLEFGNRSAERVESIDLATNQKFAVIIYDANEPDNIQTYNSSKLSTDNVVLQVDRKPGRLKALKGSDFDKKILDFTPPITLENFKISFTKYDDSPYDFNNREHMLSFELDVADYDPMYRY</sequence>
<evidence type="ECO:0000313" key="2">
    <source>
        <dbReference type="EMBL" id="QHT89088.1"/>
    </source>
</evidence>
<dbReference type="AlphaFoldDB" id="A0A6C0I7T8"/>
<dbReference type="InterPro" id="IPR045420">
    <property type="entry name" value="DUF5901"/>
</dbReference>
<evidence type="ECO:0000259" key="1">
    <source>
        <dbReference type="Pfam" id="PF19254"/>
    </source>
</evidence>
<dbReference type="Pfam" id="PF19254">
    <property type="entry name" value="DUF5901"/>
    <property type="match status" value="1"/>
</dbReference>
<name>A0A6C0I7T8_9ZZZZ</name>
<reference evidence="2" key="1">
    <citation type="journal article" date="2020" name="Nature">
        <title>Giant virus diversity and host interactions through global metagenomics.</title>
        <authorList>
            <person name="Schulz F."/>
            <person name="Roux S."/>
            <person name="Paez-Espino D."/>
            <person name="Jungbluth S."/>
            <person name="Walsh D.A."/>
            <person name="Denef V.J."/>
            <person name="McMahon K.D."/>
            <person name="Konstantinidis K.T."/>
            <person name="Eloe-Fadrosh E.A."/>
            <person name="Kyrpides N.C."/>
            <person name="Woyke T."/>
        </authorList>
    </citation>
    <scope>NUCLEOTIDE SEQUENCE</scope>
    <source>
        <strain evidence="2">GVMAG-M-3300023184-53</strain>
    </source>
</reference>
<accession>A0A6C0I7T8</accession>